<evidence type="ECO:0000256" key="1">
    <source>
        <dbReference type="SAM" id="Phobius"/>
    </source>
</evidence>
<keyword evidence="3" id="KW-1185">Reference proteome</keyword>
<keyword evidence="1" id="KW-0812">Transmembrane</keyword>
<sequence>MKSTIRTVFLPALAALLVLFQDQALTLVLDGGHFLWEAVAWVGEWVLEGLHLLLETLELLCEHALEKLFGLSVRAAQVATAWLGLALVLGLAPFLVHWGRAGWRAARARALARWREGRRAGERWLTAVRARPRWAMVVLAAAFSWFLVSLFS</sequence>
<feature type="transmembrane region" description="Helical" evidence="1">
    <location>
        <begin position="134"/>
        <end position="151"/>
    </location>
</feature>
<organism evidence="2 3">
    <name type="scientific">Candidatus Methylocalor cossyra</name>
    <dbReference type="NCBI Taxonomy" id="3108543"/>
    <lineage>
        <taxon>Bacteria</taxon>
        <taxon>Pseudomonadati</taxon>
        <taxon>Pseudomonadota</taxon>
        <taxon>Gammaproteobacteria</taxon>
        <taxon>Methylococcales</taxon>
        <taxon>Methylococcaceae</taxon>
        <taxon>Candidatus Methylocalor</taxon>
    </lineage>
</organism>
<dbReference type="EMBL" id="OZ026884">
    <property type="protein sequence ID" value="CAL1239672.1"/>
    <property type="molecule type" value="Genomic_DNA"/>
</dbReference>
<name>A0ABM9NGF0_9GAMM</name>
<evidence type="ECO:0000313" key="3">
    <source>
        <dbReference type="Proteomes" id="UP001497493"/>
    </source>
</evidence>
<dbReference type="Proteomes" id="UP001497493">
    <property type="component" value="Chromosome"/>
</dbReference>
<dbReference type="RefSeq" id="WP_348759215.1">
    <property type="nucleotide sequence ID" value="NZ_OZ026884.1"/>
</dbReference>
<accession>A0ABM9NGF0</accession>
<keyword evidence="1" id="KW-0472">Membrane</keyword>
<keyword evidence="1" id="KW-1133">Transmembrane helix</keyword>
<evidence type="ECO:0000313" key="2">
    <source>
        <dbReference type="EMBL" id="CAL1239672.1"/>
    </source>
</evidence>
<gene>
    <name evidence="2" type="ORF">MECH1_V1_0896</name>
</gene>
<feature type="transmembrane region" description="Helical" evidence="1">
    <location>
        <begin position="75"/>
        <end position="96"/>
    </location>
</feature>
<reference evidence="2 3" key="1">
    <citation type="submission" date="2024-04" db="EMBL/GenBank/DDBJ databases">
        <authorList>
            <person name="Cremers G."/>
        </authorList>
    </citation>
    <scope>NUCLEOTIDE SEQUENCE [LARGE SCALE GENOMIC DNA]</scope>
    <source>
        <strain evidence="2">MeCH1-AG</strain>
    </source>
</reference>
<proteinExistence type="predicted"/>
<protein>
    <submittedName>
        <fullName evidence="2">Uncharacterized protein</fullName>
    </submittedName>
</protein>